<accession>A0A1F5G4D8</accession>
<name>A0A1F5G4D8_9BACT</name>
<evidence type="ECO:0008006" key="3">
    <source>
        <dbReference type="Google" id="ProtNLM"/>
    </source>
</evidence>
<proteinExistence type="predicted"/>
<reference evidence="1 2" key="1">
    <citation type="journal article" date="2016" name="Nat. Commun.">
        <title>Thousands of microbial genomes shed light on interconnected biogeochemical processes in an aquifer system.</title>
        <authorList>
            <person name="Anantharaman K."/>
            <person name="Brown C.T."/>
            <person name="Hug L.A."/>
            <person name="Sharon I."/>
            <person name="Castelle C.J."/>
            <person name="Probst A.J."/>
            <person name="Thomas B.C."/>
            <person name="Singh A."/>
            <person name="Wilkins M.J."/>
            <person name="Karaoz U."/>
            <person name="Brodie E.L."/>
            <person name="Williams K.H."/>
            <person name="Hubbard S.S."/>
            <person name="Banfield J.F."/>
        </authorList>
    </citation>
    <scope>NUCLEOTIDE SEQUENCE [LARGE SCALE GENOMIC DNA]</scope>
</reference>
<comment type="caution">
    <text evidence="1">The sequence shown here is derived from an EMBL/GenBank/DDBJ whole genome shotgun (WGS) entry which is preliminary data.</text>
</comment>
<sequence>MIKTRGQIEDYSTRRPSRQLISELRRALKNIKGYGSIEVIVQDYKVVQITERNIKKTIQNNQTNLRA</sequence>
<gene>
    <name evidence="1" type="ORF">A2Z23_02760</name>
</gene>
<dbReference type="EMBL" id="MFAV01000008">
    <property type="protein sequence ID" value="OGD86753.1"/>
    <property type="molecule type" value="Genomic_DNA"/>
</dbReference>
<dbReference type="Pfam" id="PF10055">
    <property type="entry name" value="DUF2292"/>
    <property type="match status" value="1"/>
</dbReference>
<dbReference type="AlphaFoldDB" id="A0A1F5G4D8"/>
<protein>
    <recommendedName>
        <fullName evidence="3">DUF2292 domain-containing protein</fullName>
    </recommendedName>
</protein>
<evidence type="ECO:0000313" key="2">
    <source>
        <dbReference type="Proteomes" id="UP000176628"/>
    </source>
</evidence>
<organism evidence="1 2">
    <name type="scientific">Candidatus Curtissbacteria bacterium RBG_16_39_7</name>
    <dbReference type="NCBI Taxonomy" id="1797707"/>
    <lineage>
        <taxon>Bacteria</taxon>
        <taxon>Candidatus Curtissiibacteriota</taxon>
    </lineage>
</organism>
<evidence type="ECO:0000313" key="1">
    <source>
        <dbReference type="EMBL" id="OGD86753.1"/>
    </source>
</evidence>
<dbReference type="InterPro" id="IPR018743">
    <property type="entry name" value="DUF2292"/>
</dbReference>
<dbReference type="Proteomes" id="UP000176628">
    <property type="component" value="Unassembled WGS sequence"/>
</dbReference>